<dbReference type="GO" id="GO:0015744">
    <property type="term" value="P:succinate transport"/>
    <property type="evidence" value="ECO:0007669"/>
    <property type="project" value="TreeGrafter"/>
</dbReference>
<dbReference type="KEGG" id="bcad:DBX24_05150"/>
<keyword evidence="9" id="KW-1185">Reference proteome</keyword>
<proteinExistence type="inferred from homology"/>
<dbReference type="GO" id="GO:0005886">
    <property type="term" value="C:plasma membrane"/>
    <property type="evidence" value="ECO:0007669"/>
    <property type="project" value="UniProtKB-SubCell"/>
</dbReference>
<dbReference type="RefSeq" id="WP_120489750.1">
    <property type="nucleotide sequence ID" value="NZ_CP029149.1"/>
</dbReference>
<dbReference type="PANTHER" id="PTHR34390">
    <property type="entry name" value="UPF0442 PROTEIN YJJB-RELATED"/>
    <property type="match status" value="1"/>
</dbReference>
<accession>A0A6P1QX56</accession>
<dbReference type="Pfam" id="PF12821">
    <property type="entry name" value="ThrE_2"/>
    <property type="match status" value="1"/>
</dbReference>
<reference evidence="8 9" key="1">
    <citation type="submission" date="2018-04" db="EMBL/GenBank/DDBJ databases">
        <title>Characteristic and Complete Genome Sequencing of A Novel Member of Infective Endocarditis Causative Bacteria: Bergeyella cardium QL-PH.</title>
        <authorList>
            <person name="Pan H."/>
            <person name="Sun E."/>
            <person name="Zhang Y."/>
        </authorList>
    </citation>
    <scope>NUCLEOTIDE SEQUENCE [LARGE SCALE GENOMIC DNA]</scope>
    <source>
        <strain evidence="8 9">HPQL</strain>
    </source>
</reference>
<name>A0A6P1QX56_9FLAO</name>
<evidence type="ECO:0000256" key="2">
    <source>
        <dbReference type="ARBA" id="ARBA00022475"/>
    </source>
</evidence>
<protein>
    <submittedName>
        <fullName evidence="8">Threonine/serine exporter</fullName>
    </submittedName>
</protein>
<comment type="similarity">
    <text evidence="7">Belongs to the ThrE exporter (TC 2.A.79) family.</text>
</comment>
<evidence type="ECO:0000313" key="8">
    <source>
        <dbReference type="EMBL" id="QHN65320.1"/>
    </source>
</evidence>
<dbReference type="PANTHER" id="PTHR34390:SF1">
    <property type="entry name" value="SUCCINATE TRANSPORTER SUBUNIT YJJB-RELATED"/>
    <property type="match status" value="1"/>
</dbReference>
<gene>
    <name evidence="8" type="ORF">DBX24_05150</name>
</gene>
<evidence type="ECO:0000256" key="1">
    <source>
        <dbReference type="ARBA" id="ARBA00004651"/>
    </source>
</evidence>
<comment type="subcellular location">
    <subcellularLocation>
        <location evidence="1">Cell membrane</location>
        <topology evidence="1">Multi-pass membrane protein</topology>
    </subcellularLocation>
</comment>
<keyword evidence="4" id="KW-0812">Transmembrane</keyword>
<evidence type="ECO:0000256" key="6">
    <source>
        <dbReference type="ARBA" id="ARBA00023136"/>
    </source>
</evidence>
<keyword evidence="2" id="KW-1003">Cell membrane</keyword>
<dbReference type="AlphaFoldDB" id="A0A6P1QX56"/>
<organism evidence="8 9">
    <name type="scientific">Bergeyella cardium</name>
    <dbReference type="NCBI Taxonomy" id="1585976"/>
    <lineage>
        <taxon>Bacteria</taxon>
        <taxon>Pseudomonadati</taxon>
        <taxon>Bacteroidota</taxon>
        <taxon>Flavobacteriia</taxon>
        <taxon>Flavobacteriales</taxon>
        <taxon>Weeksellaceae</taxon>
        <taxon>Bergeyella</taxon>
    </lineage>
</organism>
<dbReference type="Proteomes" id="UP000464318">
    <property type="component" value="Chromosome"/>
</dbReference>
<dbReference type="InterPro" id="IPR050539">
    <property type="entry name" value="ThrE_Dicarb/AminoAcid_Exp"/>
</dbReference>
<evidence type="ECO:0000256" key="7">
    <source>
        <dbReference type="ARBA" id="ARBA00034125"/>
    </source>
</evidence>
<evidence type="ECO:0000256" key="5">
    <source>
        <dbReference type="ARBA" id="ARBA00022989"/>
    </source>
</evidence>
<dbReference type="OrthoDB" id="9810047at2"/>
<dbReference type="EMBL" id="CP029149">
    <property type="protein sequence ID" value="QHN65320.1"/>
    <property type="molecule type" value="Genomic_DNA"/>
</dbReference>
<sequence>MDILYSFEVKIFWSVFVALGFAILFNTPRRALWAAGLLGAIGFAVKSFFMNSVIQDHIVISTLAGASTVGVLGIYFAHKVHTPPIVFTVPAVISMIPGKFGYEFIIGMLKIVMVSKNNEVSFDYFLEVFNSGMKTGLILMALAFGIIFPILFFNTRTAKGKDFDRFIAEKIFFRLGIRKRKKGED</sequence>
<keyword evidence="5" id="KW-1133">Transmembrane helix</keyword>
<evidence type="ECO:0000256" key="3">
    <source>
        <dbReference type="ARBA" id="ARBA00022519"/>
    </source>
</evidence>
<dbReference type="InterPro" id="IPR024528">
    <property type="entry name" value="ThrE_2"/>
</dbReference>
<evidence type="ECO:0000256" key="4">
    <source>
        <dbReference type="ARBA" id="ARBA00022692"/>
    </source>
</evidence>
<keyword evidence="3" id="KW-0997">Cell inner membrane</keyword>
<evidence type="ECO:0000313" key="9">
    <source>
        <dbReference type="Proteomes" id="UP000464318"/>
    </source>
</evidence>
<keyword evidence="6" id="KW-0472">Membrane</keyword>